<reference evidence="1 2" key="1">
    <citation type="journal article" date="2018" name="BMC Genomics">
        <title>Comparative genome analyses reveal sequence features reflecting distinct modes of host-adaptation between dicot and monocot powdery mildew.</title>
        <authorList>
            <person name="Wu Y."/>
            <person name="Ma X."/>
            <person name="Pan Z."/>
            <person name="Kale S.D."/>
            <person name="Song Y."/>
            <person name="King H."/>
            <person name="Zhang Q."/>
            <person name="Presley C."/>
            <person name="Deng X."/>
            <person name="Wei C.I."/>
            <person name="Xiao S."/>
        </authorList>
    </citation>
    <scope>NUCLEOTIDE SEQUENCE [LARGE SCALE GENOMIC DNA]</scope>
    <source>
        <strain evidence="1">UCSC1</strain>
    </source>
</reference>
<comment type="caution">
    <text evidence="1">The sequence shown here is derived from an EMBL/GenBank/DDBJ whole genome shotgun (WGS) entry which is preliminary data.</text>
</comment>
<organism evidence="1 2">
    <name type="scientific">Golovinomyces cichoracearum</name>
    <dbReference type="NCBI Taxonomy" id="62708"/>
    <lineage>
        <taxon>Eukaryota</taxon>
        <taxon>Fungi</taxon>
        <taxon>Dikarya</taxon>
        <taxon>Ascomycota</taxon>
        <taxon>Pezizomycotina</taxon>
        <taxon>Leotiomycetes</taxon>
        <taxon>Erysiphales</taxon>
        <taxon>Erysiphaceae</taxon>
        <taxon>Golovinomyces</taxon>
    </lineage>
</organism>
<proteinExistence type="predicted"/>
<evidence type="ECO:0000313" key="1">
    <source>
        <dbReference type="EMBL" id="RKF75600.1"/>
    </source>
</evidence>
<sequence length="51" mass="5725">MKRRKVLAAGPTTGSTILYLEEDEDSEKVVSYAKKNTKIVDRVGMIKLGKR</sequence>
<protein>
    <submittedName>
        <fullName evidence="1">Uncharacterized protein</fullName>
    </submittedName>
</protein>
<gene>
    <name evidence="1" type="ORF">GcC1_077017</name>
</gene>
<evidence type="ECO:0000313" key="2">
    <source>
        <dbReference type="Proteomes" id="UP000285405"/>
    </source>
</evidence>
<dbReference type="Proteomes" id="UP000285405">
    <property type="component" value="Unassembled WGS sequence"/>
</dbReference>
<name>A0A420IM06_9PEZI</name>
<dbReference type="EMBL" id="MCBR01007766">
    <property type="protein sequence ID" value="RKF75600.1"/>
    <property type="molecule type" value="Genomic_DNA"/>
</dbReference>
<accession>A0A420IM06</accession>
<dbReference type="AlphaFoldDB" id="A0A420IM06"/>